<dbReference type="RefSeq" id="WP_335914309.1">
    <property type="nucleotide sequence ID" value="NZ_JBAMYB010000013.1"/>
</dbReference>
<comment type="caution">
    <text evidence="3">The sequence shown here is derived from an EMBL/GenBank/DDBJ whole genome shotgun (WGS) entry which is preliminary data.</text>
</comment>
<name>A0ABU8CS46_9HYPH</name>
<gene>
    <name evidence="3" type="ORF">V8Q02_22805</name>
</gene>
<dbReference type="InterPro" id="IPR032710">
    <property type="entry name" value="NTF2-like_dom_sf"/>
</dbReference>
<reference evidence="3 4" key="1">
    <citation type="submission" date="2024-01" db="EMBL/GenBank/DDBJ databases">
        <title>Draft genome sequences of three bacterial strains isolated from Acacia saligna represent a potential new species within the genus Rhizobium.</title>
        <authorList>
            <person name="Tambong J.T."/>
            <person name="Mnasri B."/>
        </authorList>
    </citation>
    <scope>NUCLEOTIDE SEQUENCE [LARGE SCALE GENOMIC DNA]</scope>
    <source>
        <strain evidence="3 4">1AS12I</strain>
    </source>
</reference>
<accession>A0ABU8CS46</accession>
<dbReference type="InterPro" id="IPR037401">
    <property type="entry name" value="SnoaL-like"/>
</dbReference>
<evidence type="ECO:0000313" key="3">
    <source>
        <dbReference type="EMBL" id="MEI1250809.1"/>
    </source>
</evidence>
<protein>
    <submittedName>
        <fullName evidence="3">Nuclear transport factor 2 family protein</fullName>
    </submittedName>
</protein>
<keyword evidence="4" id="KW-1185">Reference proteome</keyword>
<dbReference type="SUPFAM" id="SSF54427">
    <property type="entry name" value="NTF2-like"/>
    <property type="match status" value="1"/>
</dbReference>
<evidence type="ECO:0000313" key="4">
    <source>
        <dbReference type="Proteomes" id="UP001531129"/>
    </source>
</evidence>
<dbReference type="Proteomes" id="UP001531129">
    <property type="component" value="Unassembled WGS sequence"/>
</dbReference>
<evidence type="ECO:0000256" key="1">
    <source>
        <dbReference type="SAM" id="SignalP"/>
    </source>
</evidence>
<feature type="domain" description="SnoaL-like" evidence="2">
    <location>
        <begin position="27"/>
        <end position="149"/>
    </location>
</feature>
<sequence length="174" mass="18863">MKTLVLTAAASMLLVSSIVRAEPIGADDRAAIIDTITDIAAGADRRQWDRVRGAFADTVTLDYTGLWGGEPSTQPADAVIRQWSAFLPGFDRTLHLVSNHAIVESAGSIAVAEADFQAVHRIGAESWVLMGHYRYHLTKIDGTWKVFRLVMTPAHETGNRALVNRAAERAGQPG</sequence>
<evidence type="ECO:0000259" key="2">
    <source>
        <dbReference type="Pfam" id="PF13577"/>
    </source>
</evidence>
<dbReference type="EMBL" id="JBAMYC010000013">
    <property type="protein sequence ID" value="MEI1250809.1"/>
    <property type="molecule type" value="Genomic_DNA"/>
</dbReference>
<dbReference type="CDD" id="cd00531">
    <property type="entry name" value="NTF2_like"/>
    <property type="match status" value="1"/>
</dbReference>
<feature type="chain" id="PRO_5045689422" evidence="1">
    <location>
        <begin position="22"/>
        <end position="174"/>
    </location>
</feature>
<keyword evidence="1" id="KW-0732">Signal</keyword>
<dbReference type="Gene3D" id="3.10.450.50">
    <property type="match status" value="1"/>
</dbReference>
<feature type="signal peptide" evidence="1">
    <location>
        <begin position="1"/>
        <end position="21"/>
    </location>
</feature>
<organism evidence="3 4">
    <name type="scientific">Rhizobium aouanii</name>
    <dbReference type="NCBI Taxonomy" id="3118145"/>
    <lineage>
        <taxon>Bacteria</taxon>
        <taxon>Pseudomonadati</taxon>
        <taxon>Pseudomonadota</taxon>
        <taxon>Alphaproteobacteria</taxon>
        <taxon>Hyphomicrobiales</taxon>
        <taxon>Rhizobiaceae</taxon>
        <taxon>Rhizobium/Agrobacterium group</taxon>
        <taxon>Rhizobium</taxon>
    </lineage>
</organism>
<proteinExistence type="predicted"/>
<dbReference type="Pfam" id="PF13577">
    <property type="entry name" value="SnoaL_4"/>
    <property type="match status" value="1"/>
</dbReference>